<gene>
    <name evidence="1" type="ORF">PVAP13_1NG025700</name>
</gene>
<name>A0A8T0WTP7_PANVG</name>
<dbReference type="Proteomes" id="UP000823388">
    <property type="component" value="Chromosome 1N"/>
</dbReference>
<evidence type="ECO:0000313" key="2">
    <source>
        <dbReference type="Proteomes" id="UP000823388"/>
    </source>
</evidence>
<comment type="caution">
    <text evidence="1">The sequence shown here is derived from an EMBL/GenBank/DDBJ whole genome shotgun (WGS) entry which is preliminary data.</text>
</comment>
<evidence type="ECO:0000313" key="1">
    <source>
        <dbReference type="EMBL" id="KAG2648494.1"/>
    </source>
</evidence>
<dbReference type="AlphaFoldDB" id="A0A8T0WTP7"/>
<reference evidence="1" key="1">
    <citation type="submission" date="2020-05" db="EMBL/GenBank/DDBJ databases">
        <title>WGS assembly of Panicum virgatum.</title>
        <authorList>
            <person name="Lovell J.T."/>
            <person name="Jenkins J."/>
            <person name="Shu S."/>
            <person name="Juenger T.E."/>
            <person name="Schmutz J."/>
        </authorList>
    </citation>
    <scope>NUCLEOTIDE SEQUENCE</scope>
    <source>
        <strain evidence="1">AP13</strain>
    </source>
</reference>
<accession>A0A8T0WTP7</accession>
<sequence length="94" mass="10622">MDVKNGMTIKSVPKDRRRGLNSLIILVTWEIWKHRNACVFEGARPSVQLLLQTVSSECALWCMAGASKLKELLDRSMPPAPWVLGAWSRVVFLL</sequence>
<dbReference type="EMBL" id="CM029038">
    <property type="protein sequence ID" value="KAG2648494.1"/>
    <property type="molecule type" value="Genomic_DNA"/>
</dbReference>
<proteinExistence type="predicted"/>
<organism evidence="1 2">
    <name type="scientific">Panicum virgatum</name>
    <name type="common">Blackwell switchgrass</name>
    <dbReference type="NCBI Taxonomy" id="38727"/>
    <lineage>
        <taxon>Eukaryota</taxon>
        <taxon>Viridiplantae</taxon>
        <taxon>Streptophyta</taxon>
        <taxon>Embryophyta</taxon>
        <taxon>Tracheophyta</taxon>
        <taxon>Spermatophyta</taxon>
        <taxon>Magnoliopsida</taxon>
        <taxon>Liliopsida</taxon>
        <taxon>Poales</taxon>
        <taxon>Poaceae</taxon>
        <taxon>PACMAD clade</taxon>
        <taxon>Panicoideae</taxon>
        <taxon>Panicodae</taxon>
        <taxon>Paniceae</taxon>
        <taxon>Panicinae</taxon>
        <taxon>Panicum</taxon>
        <taxon>Panicum sect. Hiantes</taxon>
    </lineage>
</organism>
<protein>
    <submittedName>
        <fullName evidence="1">Uncharacterized protein</fullName>
    </submittedName>
</protein>
<keyword evidence="2" id="KW-1185">Reference proteome</keyword>